<dbReference type="AlphaFoldDB" id="A0A0D7B4S1"/>
<dbReference type="EMBL" id="KN880585">
    <property type="protein sequence ID" value="KIY65573.1"/>
    <property type="molecule type" value="Genomic_DNA"/>
</dbReference>
<evidence type="ECO:0000256" key="1">
    <source>
        <dbReference type="SAM" id="Coils"/>
    </source>
</evidence>
<evidence type="ECO:0000313" key="2">
    <source>
        <dbReference type="EMBL" id="KIY65573.1"/>
    </source>
</evidence>
<gene>
    <name evidence="2" type="ORF">CYLTODRAFT_424242</name>
</gene>
<organism evidence="2 3">
    <name type="scientific">Cylindrobasidium torrendii FP15055 ss-10</name>
    <dbReference type="NCBI Taxonomy" id="1314674"/>
    <lineage>
        <taxon>Eukaryota</taxon>
        <taxon>Fungi</taxon>
        <taxon>Dikarya</taxon>
        <taxon>Basidiomycota</taxon>
        <taxon>Agaricomycotina</taxon>
        <taxon>Agaricomycetes</taxon>
        <taxon>Agaricomycetidae</taxon>
        <taxon>Agaricales</taxon>
        <taxon>Marasmiineae</taxon>
        <taxon>Physalacriaceae</taxon>
        <taxon>Cylindrobasidium</taxon>
    </lineage>
</organism>
<dbReference type="Proteomes" id="UP000054007">
    <property type="component" value="Unassembled WGS sequence"/>
</dbReference>
<keyword evidence="3" id="KW-1185">Reference proteome</keyword>
<dbReference type="OrthoDB" id="3365698at2759"/>
<feature type="coiled-coil region" evidence="1">
    <location>
        <begin position="23"/>
        <end position="50"/>
    </location>
</feature>
<dbReference type="Gene3D" id="1.20.1280.50">
    <property type="match status" value="1"/>
</dbReference>
<reference evidence="2 3" key="1">
    <citation type="journal article" date="2015" name="Fungal Genet. Biol.">
        <title>Evolution of novel wood decay mechanisms in Agaricales revealed by the genome sequences of Fistulina hepatica and Cylindrobasidium torrendii.</title>
        <authorList>
            <person name="Floudas D."/>
            <person name="Held B.W."/>
            <person name="Riley R."/>
            <person name="Nagy L.G."/>
            <person name="Koehler G."/>
            <person name="Ransdell A.S."/>
            <person name="Younus H."/>
            <person name="Chow J."/>
            <person name="Chiniquy J."/>
            <person name="Lipzen A."/>
            <person name="Tritt A."/>
            <person name="Sun H."/>
            <person name="Haridas S."/>
            <person name="LaButti K."/>
            <person name="Ohm R.A."/>
            <person name="Kues U."/>
            <person name="Blanchette R.A."/>
            <person name="Grigoriev I.V."/>
            <person name="Minto R.E."/>
            <person name="Hibbett D.S."/>
        </authorList>
    </citation>
    <scope>NUCLEOTIDE SEQUENCE [LARGE SCALE GENOMIC DNA]</scope>
    <source>
        <strain evidence="2 3">FP15055 ss-10</strain>
    </source>
</reference>
<proteinExistence type="predicted"/>
<protein>
    <submittedName>
        <fullName evidence="2">Uncharacterized protein</fullName>
    </submittedName>
</protein>
<keyword evidence="1" id="KW-0175">Coiled coil</keyword>
<evidence type="ECO:0000313" key="3">
    <source>
        <dbReference type="Proteomes" id="UP000054007"/>
    </source>
</evidence>
<name>A0A0D7B4S1_9AGAR</name>
<sequence length="526" mass="60187">MVNSDSYVIQLHRKELALTDDYAAQLKSTIQELESEVDSLERQIAVFEAICRNLHRTLAIPKRALATCRAVLSPIHRLPQELLVAVFQHCITPDYDNASLGDDMRWVLLRVCRSWKRVLEGMPTMWTNLVISPDTRSMTQALELYLLFSAQHPLWVTIHEDEDKLQFRDNWCPAFWEALSSTTHRWERLQIRCESTPVDDIIMHLMPLELPILEEVYVDTGTSDADPGEPSGQERSWFRHAPRLRRVMLYFAGERSYAWYPPSLTHMCSRLEGDGSALEYALSFPNLQELSFAHEDYIMPLRSLRHNGLTYLCASNDTLRYLTLPSLKCLAMADDGPHSPGSWAEDMTTFIHRSKCRLTNLRLLASSILHVKHTYTELLPLLAPTLEMLSLVSDGPSHSDAEKIIRSLTRTESSPGCLPHLKHLGVFLHSQHVKEYPDCANSFVDTLTAALISLRDEHLANQWDAPLLMQVTVNSQNDPLVTKMRMSCLDSLFSRGLEVAYGRDRAIGDRTLTLDWNTTWYDTIRK</sequence>
<accession>A0A0D7B4S1</accession>
<dbReference type="STRING" id="1314674.A0A0D7B4S1"/>